<organism evidence="1 2">
    <name type="scientific">Brassica cretica</name>
    <name type="common">Mustard</name>
    <dbReference type="NCBI Taxonomy" id="69181"/>
    <lineage>
        <taxon>Eukaryota</taxon>
        <taxon>Viridiplantae</taxon>
        <taxon>Streptophyta</taxon>
        <taxon>Embryophyta</taxon>
        <taxon>Tracheophyta</taxon>
        <taxon>Spermatophyta</taxon>
        <taxon>Magnoliopsida</taxon>
        <taxon>eudicotyledons</taxon>
        <taxon>Gunneridae</taxon>
        <taxon>Pentapetalae</taxon>
        <taxon>rosids</taxon>
        <taxon>malvids</taxon>
        <taxon>Brassicales</taxon>
        <taxon>Brassicaceae</taxon>
        <taxon>Brassiceae</taxon>
        <taxon>Brassica</taxon>
    </lineage>
</organism>
<evidence type="ECO:0000313" key="1">
    <source>
        <dbReference type="EMBL" id="KAF3501859.1"/>
    </source>
</evidence>
<name>A0A8S9NL81_BRACR</name>
<dbReference type="Proteomes" id="UP000712600">
    <property type="component" value="Unassembled WGS sequence"/>
</dbReference>
<protein>
    <submittedName>
        <fullName evidence="1">Uncharacterized protein</fullName>
    </submittedName>
</protein>
<evidence type="ECO:0000313" key="2">
    <source>
        <dbReference type="Proteomes" id="UP000712600"/>
    </source>
</evidence>
<accession>A0A8S9NL81</accession>
<comment type="caution">
    <text evidence="1">The sequence shown here is derived from an EMBL/GenBank/DDBJ whole genome shotgun (WGS) entry which is preliminary data.</text>
</comment>
<dbReference type="EMBL" id="QGKX02001621">
    <property type="protein sequence ID" value="KAF3501859.1"/>
    <property type="molecule type" value="Genomic_DNA"/>
</dbReference>
<sequence length="258" mass="28984">MFCGTDLVSHFKNCSPRGPDPLEDEPTALQDETGRINLFDIPKWMPHSQRTCQMNLFLCNVIGEVYRRMIHSAKASPVMHITDLTVIHDHGESFSDEAIYVKRRKIMQREVEVAVTEMLPSSHPSTLREVTSFLHSLSLDNFWNRAMIVNAPRGAVEMINLKACSALETFHYIKLPSLKDDFGPEEGKYLHAVTLGNGKYFNPLIEERDTYGGKVKGQGTGAEIAVTLMAVNNEISVNVAMLLLFSFCHGLRVPFICV</sequence>
<dbReference type="AlphaFoldDB" id="A0A8S9NL81"/>
<proteinExistence type="predicted"/>
<reference evidence="1" key="1">
    <citation type="submission" date="2019-12" db="EMBL/GenBank/DDBJ databases">
        <title>Genome sequencing and annotation of Brassica cretica.</title>
        <authorList>
            <person name="Studholme D.J."/>
            <person name="Sarris P."/>
        </authorList>
    </citation>
    <scope>NUCLEOTIDE SEQUENCE</scope>
    <source>
        <strain evidence="1">PFS-109/04</strain>
        <tissue evidence="1">Leaf</tissue>
    </source>
</reference>
<gene>
    <name evidence="1" type="ORF">F2Q69_00043892</name>
</gene>